<organism evidence="10 11">
    <name type="scientific">Cronobacter malonaticus</name>
    <dbReference type="NCBI Taxonomy" id="413503"/>
    <lineage>
        <taxon>Bacteria</taxon>
        <taxon>Pseudomonadati</taxon>
        <taxon>Pseudomonadota</taxon>
        <taxon>Gammaproteobacteria</taxon>
        <taxon>Enterobacterales</taxon>
        <taxon>Enterobacteriaceae</taxon>
        <taxon>Cronobacter</taxon>
    </lineage>
</organism>
<dbReference type="InterPro" id="IPR006143">
    <property type="entry name" value="RND_pump_MFP"/>
</dbReference>
<evidence type="ECO:0000259" key="6">
    <source>
        <dbReference type="Pfam" id="PF25876"/>
    </source>
</evidence>
<feature type="transmembrane region" description="Helical" evidence="5">
    <location>
        <begin position="20"/>
        <end position="41"/>
    </location>
</feature>
<evidence type="ECO:0000256" key="3">
    <source>
        <dbReference type="ARBA" id="ARBA00022448"/>
    </source>
</evidence>
<feature type="domain" description="CusB-like beta-barrel" evidence="8">
    <location>
        <begin position="245"/>
        <end position="304"/>
    </location>
</feature>
<dbReference type="EMBL" id="PQJL01000007">
    <property type="protein sequence ID" value="ROW61922.1"/>
    <property type="molecule type" value="Genomic_DNA"/>
</dbReference>
<accession>A0A423XYB0</accession>
<evidence type="ECO:0000256" key="2">
    <source>
        <dbReference type="ARBA" id="ARBA00009477"/>
    </source>
</evidence>
<evidence type="ECO:0000259" key="7">
    <source>
        <dbReference type="Pfam" id="PF25917"/>
    </source>
</evidence>
<feature type="coiled-coil region" evidence="4">
    <location>
        <begin position="109"/>
        <end position="136"/>
    </location>
</feature>
<evidence type="ECO:0000256" key="5">
    <source>
        <dbReference type="SAM" id="Phobius"/>
    </source>
</evidence>
<comment type="caution">
    <text evidence="10">The sequence shown here is derived from an EMBL/GenBank/DDBJ whole genome shotgun (WGS) entry which is preliminary data.</text>
</comment>
<dbReference type="Pfam" id="PF25917">
    <property type="entry name" value="BSH_RND"/>
    <property type="match status" value="1"/>
</dbReference>
<gene>
    <name evidence="10" type="ORF">C3E80_09405</name>
</gene>
<reference evidence="10 11" key="1">
    <citation type="journal article" date="2018" name="Front. Microbiol.">
        <title>An Investigation of an Acute Gastroenteritis Outbreak: Cronobacter sakazakii, a Potential Cause of Food-Borne Illness.</title>
        <authorList>
            <person name="Yong W."/>
            <person name="Guo B."/>
            <person name="Shi X."/>
            <person name="Cheng T."/>
            <person name="Chen M."/>
            <person name="Jiang X."/>
            <person name="Ye Y."/>
            <person name="Wang J."/>
            <person name="Xie G."/>
            <person name="Ding J."/>
        </authorList>
    </citation>
    <scope>NUCLEOTIDE SEQUENCE [LARGE SCALE GENOMIC DNA]</scope>
    <source>
        <strain evidence="10 11">S1</strain>
    </source>
</reference>
<dbReference type="Pfam" id="PF25876">
    <property type="entry name" value="HH_MFP_RND"/>
    <property type="match status" value="1"/>
</dbReference>
<dbReference type="AlphaFoldDB" id="A0A423XYB0"/>
<dbReference type="Pfam" id="PF25954">
    <property type="entry name" value="Beta-barrel_RND_2"/>
    <property type="match status" value="1"/>
</dbReference>
<evidence type="ECO:0000256" key="4">
    <source>
        <dbReference type="SAM" id="Coils"/>
    </source>
</evidence>
<keyword evidence="4" id="KW-0175">Coiled coil</keyword>
<feature type="domain" description="Multidrug resistance protein MdtA-like alpha-helical hairpin" evidence="6">
    <location>
        <begin position="125"/>
        <end position="194"/>
    </location>
</feature>
<feature type="domain" description="Multidrug resistance protein MdtA-like C-terminal permuted SH3" evidence="9">
    <location>
        <begin position="312"/>
        <end position="369"/>
    </location>
</feature>
<dbReference type="InterPro" id="IPR058792">
    <property type="entry name" value="Beta-barrel_RND_2"/>
</dbReference>
<dbReference type="SUPFAM" id="SSF111369">
    <property type="entry name" value="HlyD-like secretion proteins"/>
    <property type="match status" value="1"/>
</dbReference>
<dbReference type="InterPro" id="IPR058625">
    <property type="entry name" value="MdtA-like_BSH"/>
</dbReference>
<keyword evidence="5" id="KW-0472">Membrane</keyword>
<dbReference type="GO" id="GO:0015562">
    <property type="term" value="F:efflux transmembrane transporter activity"/>
    <property type="evidence" value="ECO:0007669"/>
    <property type="project" value="TreeGrafter"/>
</dbReference>
<dbReference type="InterPro" id="IPR058624">
    <property type="entry name" value="MdtA-like_HH"/>
</dbReference>
<dbReference type="GO" id="GO:1990281">
    <property type="term" value="C:efflux pump complex"/>
    <property type="evidence" value="ECO:0007669"/>
    <property type="project" value="TreeGrafter"/>
</dbReference>
<dbReference type="InterPro" id="IPR058627">
    <property type="entry name" value="MdtA-like_C"/>
</dbReference>
<dbReference type="PANTHER" id="PTHR30469:SF15">
    <property type="entry name" value="HLYD FAMILY OF SECRETION PROTEINS"/>
    <property type="match status" value="1"/>
</dbReference>
<feature type="domain" description="Multidrug resistance protein MdtA-like barrel-sandwich hybrid" evidence="7">
    <location>
        <begin position="91"/>
        <end position="223"/>
    </location>
</feature>
<dbReference type="RefSeq" id="WP_123948387.1">
    <property type="nucleotide sequence ID" value="NZ_PQJL01000007.1"/>
</dbReference>
<keyword evidence="5" id="KW-0812">Transmembrane</keyword>
<dbReference type="Pfam" id="PF25967">
    <property type="entry name" value="RND-MFP_C"/>
    <property type="match status" value="1"/>
</dbReference>
<dbReference type="Proteomes" id="UP000285793">
    <property type="component" value="Unassembled WGS sequence"/>
</dbReference>
<name>A0A423XYB0_9ENTR</name>
<dbReference type="Gene3D" id="2.40.30.170">
    <property type="match status" value="1"/>
</dbReference>
<proteinExistence type="inferred from homology"/>
<comment type="subcellular location">
    <subcellularLocation>
        <location evidence="1">Cell envelope</location>
    </subcellularLocation>
</comment>
<dbReference type="NCBIfam" id="TIGR01730">
    <property type="entry name" value="RND_mfp"/>
    <property type="match status" value="1"/>
</dbReference>
<protein>
    <submittedName>
        <fullName evidence="10">Efflux RND transporter periplasmic adaptor subunit</fullName>
    </submittedName>
</protein>
<comment type="similarity">
    <text evidence="2">Belongs to the membrane fusion protein (MFP) (TC 8.A.1) family.</text>
</comment>
<evidence type="ECO:0000259" key="8">
    <source>
        <dbReference type="Pfam" id="PF25954"/>
    </source>
</evidence>
<evidence type="ECO:0000313" key="10">
    <source>
        <dbReference type="EMBL" id="ROW61922.1"/>
    </source>
</evidence>
<evidence type="ECO:0000256" key="1">
    <source>
        <dbReference type="ARBA" id="ARBA00004196"/>
    </source>
</evidence>
<dbReference type="Gene3D" id="1.10.287.470">
    <property type="entry name" value="Helix hairpin bin"/>
    <property type="match status" value="1"/>
</dbReference>
<dbReference type="Gene3D" id="2.40.50.100">
    <property type="match status" value="1"/>
</dbReference>
<dbReference type="PANTHER" id="PTHR30469">
    <property type="entry name" value="MULTIDRUG RESISTANCE PROTEIN MDTA"/>
    <property type="match status" value="1"/>
</dbReference>
<evidence type="ECO:0000313" key="11">
    <source>
        <dbReference type="Proteomes" id="UP000285793"/>
    </source>
</evidence>
<keyword evidence="3" id="KW-0813">Transport</keyword>
<keyword evidence="5" id="KW-1133">Transmembrane helix</keyword>
<dbReference type="Gene3D" id="2.40.420.20">
    <property type="match status" value="1"/>
</dbReference>
<evidence type="ECO:0000259" key="9">
    <source>
        <dbReference type="Pfam" id="PF25967"/>
    </source>
</evidence>
<sequence length="383" mass="40856">MSEAFTDYFRHFVQHLFHAARAFSFCALLPVVVLAAILPILTGCGDNHQTDRPAPPRPVRYLVITASSPAAHADLRTGEIRAHDETTLSFRTDGRLASREVDIGATVHAGQLLATLERATSENQQASAEAERQGAQAAERVAALNLKRMQKLMPSGAIAQSQLDSVQADWQSAVARLKSSEAALRNARESLGWTQLAAPADGVITSVSASAGQVVSAGQSIFTLATSHARDVVLDVSDPQRFSRAMQARWQVASLTEPAITATAVLRDISPQADPQTRTWRVRLMLTDPPDAMALGASVTVALPQTQTPGFTVPACALTRQNGHPTLFIIDAQQRAQPRPVTIAEYTSESVIIAGGVRPGDKVIVAGVSKLRAGEKVIPGEAM</sequence>